<protein>
    <submittedName>
        <fullName evidence="1">Uncharacterized protein</fullName>
    </submittedName>
</protein>
<evidence type="ECO:0000313" key="1">
    <source>
        <dbReference type="EMBL" id="AUD04035.1"/>
    </source>
</evidence>
<reference evidence="1 2" key="1">
    <citation type="submission" date="2017-11" db="EMBL/GenBank/DDBJ databases">
        <title>Taxonomic description and genome sequences of Spirosoma HA7 sp. nov., isolated from pollen microhabitat of Corylus avellana.</title>
        <authorList>
            <person name="Ambika Manirajan B."/>
            <person name="Suarez C."/>
            <person name="Ratering S."/>
            <person name="Geissler-Plaum R."/>
            <person name="Cardinale M."/>
            <person name="Sylvia S."/>
        </authorList>
    </citation>
    <scope>NUCLEOTIDE SEQUENCE [LARGE SCALE GENOMIC DNA]</scope>
    <source>
        <strain evidence="1 2">HA7</strain>
    </source>
</reference>
<gene>
    <name evidence="1" type="ORF">CWM47_20705</name>
</gene>
<sequence>MIKIDNDTARLLNTILGLTVPSTTFPRNLMKTDFGGEDWSAYPATLVFDDQVPKLNYILPVEAQGSVQQNTDNKLWGAPLYAATENGETFFSKLTYYSDSTTEYGGPNKGFRVNLESLYWQLFQDEIFLWVGQLSEKIPFSRGNLRLEVENFSASQGHYYLKGDIYTYYILRQKDTNLFVIEAPSAILNHAIVDRDLWGISFCLGFPITCKLLTGFNREGKIIGYAGSNFGFNKIKKNSQRPPIPYKQNVFCLPELFEKITQKLSEVAKKDNATNYLLDVLWLYVESTAETWNTSRELKLFYACLNAAICIVYSNLDGLKNNESKVRDVEELLTQFTDKQSTGLSSLQPIRIFQVAASFANIENVTDLIQSARMSYSALMNGQPEDLEASKERQDKLINLCIALLAHYVGYTGPIYNGLPQPIIPLPTYEMTDSTLETYIAHTANLMPLEEITNLWPVFQEPTIPKNSLVGLVNNFAKSLAPRTENRVRARLVPLPSFGQDQPKLFDFIIESTRYTLASNILFTIRQISNTAPLEITNWDEDVPTIATEQQLIPFLTSVASSERTKELIERLLLAIPNE</sequence>
<proteinExistence type="predicted"/>
<evidence type="ECO:0000313" key="2">
    <source>
        <dbReference type="Proteomes" id="UP000232883"/>
    </source>
</evidence>
<dbReference type="Proteomes" id="UP000232883">
    <property type="component" value="Chromosome"/>
</dbReference>
<dbReference type="AlphaFoldDB" id="A0A2K8Z2F1"/>
<dbReference type="KEGG" id="spir:CWM47_20705"/>
<organism evidence="1 2">
    <name type="scientific">Spirosoma pollinicola</name>
    <dbReference type="NCBI Taxonomy" id="2057025"/>
    <lineage>
        <taxon>Bacteria</taxon>
        <taxon>Pseudomonadati</taxon>
        <taxon>Bacteroidota</taxon>
        <taxon>Cytophagia</taxon>
        <taxon>Cytophagales</taxon>
        <taxon>Cytophagaceae</taxon>
        <taxon>Spirosoma</taxon>
    </lineage>
</organism>
<name>A0A2K8Z2F1_9BACT</name>
<keyword evidence="2" id="KW-1185">Reference proteome</keyword>
<accession>A0A2K8Z2F1</accession>
<dbReference type="EMBL" id="CP025096">
    <property type="protein sequence ID" value="AUD04035.1"/>
    <property type="molecule type" value="Genomic_DNA"/>
</dbReference>